<dbReference type="PANTHER" id="PTHR11985:SF15">
    <property type="entry name" value="GLYCEROL-3-PHOSPHATE DEHYDROGENASE, MITOCHONDRIAL"/>
    <property type="match status" value="1"/>
</dbReference>
<keyword evidence="14" id="KW-1133">Transmembrane helix</keyword>
<dbReference type="InterPro" id="IPR038299">
    <property type="entry name" value="DAO_C_sf"/>
</dbReference>
<comment type="subcellular location">
    <subcellularLocation>
        <location evidence="2">Mitochondrion</location>
    </subcellularLocation>
</comment>
<evidence type="ECO:0000256" key="11">
    <source>
        <dbReference type="ARBA" id="ARBA00023002"/>
    </source>
</evidence>
<dbReference type="EC" id="1.1.5.3" evidence="4"/>
<dbReference type="OrthoDB" id="264015at2759"/>
<dbReference type="Proteomes" id="UP000824998">
    <property type="component" value="Unassembled WGS sequence"/>
</dbReference>
<dbReference type="PRINTS" id="PR01001">
    <property type="entry name" value="FADG3PDH"/>
</dbReference>
<dbReference type="SUPFAM" id="SSF51905">
    <property type="entry name" value="FAD/NAD(P)-binding domain"/>
    <property type="match status" value="1"/>
</dbReference>
<dbReference type="GO" id="GO:0006072">
    <property type="term" value="P:glycerol-3-phosphate metabolic process"/>
    <property type="evidence" value="ECO:0007669"/>
    <property type="project" value="InterPro"/>
</dbReference>
<keyword evidence="14" id="KW-0472">Membrane</keyword>
<keyword evidence="5" id="KW-0285">Flavoprotein</keyword>
<keyword evidence="8" id="KW-0274">FAD</keyword>
<feature type="domain" description="FAD dependent oxidoreductase" evidence="15">
    <location>
        <begin position="99"/>
        <end position="470"/>
    </location>
</feature>
<accession>A0A9P7YQB6</accession>
<feature type="region of interest" description="Disordered" evidence="13">
    <location>
        <begin position="684"/>
        <end position="703"/>
    </location>
</feature>
<evidence type="ECO:0000259" key="16">
    <source>
        <dbReference type="Pfam" id="PF16901"/>
    </source>
</evidence>
<keyword evidence="10" id="KW-0809">Transit peptide</keyword>
<evidence type="ECO:0000256" key="10">
    <source>
        <dbReference type="ARBA" id="ARBA00022946"/>
    </source>
</evidence>
<proteinExistence type="inferred from homology"/>
<evidence type="ECO:0000256" key="5">
    <source>
        <dbReference type="ARBA" id="ARBA00022630"/>
    </source>
</evidence>
<keyword evidence="11" id="KW-0560">Oxidoreductase</keyword>
<keyword evidence="12" id="KW-0496">Mitochondrion</keyword>
<comment type="cofactor">
    <cofactor evidence="1">
        <name>FAD</name>
        <dbReference type="ChEBI" id="CHEBI:57692"/>
    </cofactor>
</comment>
<dbReference type="Pfam" id="PF01266">
    <property type="entry name" value="DAO"/>
    <property type="match status" value="1"/>
</dbReference>
<feature type="compositionally biased region" description="Basic and acidic residues" evidence="13">
    <location>
        <begin position="63"/>
        <end position="73"/>
    </location>
</feature>
<dbReference type="EMBL" id="MU251389">
    <property type="protein sequence ID" value="KAG9237305.1"/>
    <property type="molecule type" value="Genomic_DNA"/>
</dbReference>
<evidence type="ECO:0000256" key="9">
    <source>
        <dbReference type="ARBA" id="ARBA00022837"/>
    </source>
</evidence>
<dbReference type="FunFam" id="3.30.9.10:FF:000001">
    <property type="entry name" value="Glycerol-3-phosphate dehydrogenase"/>
    <property type="match status" value="1"/>
</dbReference>
<evidence type="ECO:0000313" key="18">
    <source>
        <dbReference type="Proteomes" id="UP000824998"/>
    </source>
</evidence>
<dbReference type="Gene3D" id="3.50.50.60">
    <property type="entry name" value="FAD/NAD(P)-binding domain"/>
    <property type="match status" value="1"/>
</dbReference>
<evidence type="ECO:0000256" key="4">
    <source>
        <dbReference type="ARBA" id="ARBA00013029"/>
    </source>
</evidence>
<keyword evidence="9" id="KW-0106">Calcium</keyword>
<organism evidence="17 18">
    <name type="scientific">Amylocarpus encephaloides</name>
    <dbReference type="NCBI Taxonomy" id="45428"/>
    <lineage>
        <taxon>Eukaryota</taxon>
        <taxon>Fungi</taxon>
        <taxon>Dikarya</taxon>
        <taxon>Ascomycota</taxon>
        <taxon>Pezizomycotina</taxon>
        <taxon>Leotiomycetes</taxon>
        <taxon>Helotiales</taxon>
        <taxon>Helotiales incertae sedis</taxon>
        <taxon>Amylocarpus</taxon>
    </lineage>
</organism>
<dbReference type="PROSITE" id="PS00978">
    <property type="entry name" value="FAD_G3PDH_2"/>
    <property type="match status" value="1"/>
</dbReference>
<dbReference type="InterPro" id="IPR006076">
    <property type="entry name" value="FAD-dep_OxRdtase"/>
</dbReference>
<comment type="similarity">
    <text evidence="3">Belongs to the FAD-dependent glycerol-3-phosphate dehydrogenase family.</text>
</comment>
<comment type="caution">
    <text evidence="17">The sequence shown here is derived from an EMBL/GenBank/DDBJ whole genome shotgun (WGS) entry which is preliminary data.</text>
</comment>
<dbReference type="InterPro" id="IPR031656">
    <property type="entry name" value="DAO_C"/>
</dbReference>
<dbReference type="FunFam" id="1.10.8.870:FF:000001">
    <property type="entry name" value="Glycerol-3-phosphate dehydrogenase"/>
    <property type="match status" value="1"/>
</dbReference>
<dbReference type="Gene3D" id="1.10.8.870">
    <property type="entry name" value="Alpha-glycerophosphate oxidase, cap domain"/>
    <property type="match status" value="1"/>
</dbReference>
<dbReference type="Gene3D" id="3.30.9.10">
    <property type="entry name" value="D-Amino Acid Oxidase, subunit A, domain 2"/>
    <property type="match status" value="1"/>
</dbReference>
<dbReference type="Pfam" id="PF16901">
    <property type="entry name" value="DAO_C"/>
    <property type="match status" value="1"/>
</dbReference>
<keyword evidence="7" id="KW-0677">Repeat</keyword>
<evidence type="ECO:0000256" key="1">
    <source>
        <dbReference type="ARBA" id="ARBA00001974"/>
    </source>
</evidence>
<feature type="transmembrane region" description="Helical" evidence="14">
    <location>
        <begin position="12"/>
        <end position="29"/>
    </location>
</feature>
<feature type="compositionally biased region" description="Polar residues" evidence="13">
    <location>
        <begin position="74"/>
        <end position="84"/>
    </location>
</feature>
<evidence type="ECO:0000256" key="12">
    <source>
        <dbReference type="ARBA" id="ARBA00023128"/>
    </source>
</evidence>
<dbReference type="GO" id="GO:0046872">
    <property type="term" value="F:metal ion binding"/>
    <property type="evidence" value="ECO:0007669"/>
    <property type="project" value="UniProtKB-KW"/>
</dbReference>
<dbReference type="PANTHER" id="PTHR11985">
    <property type="entry name" value="GLYCEROL-3-PHOSPHATE DEHYDROGENASE"/>
    <property type="match status" value="1"/>
</dbReference>
<keyword evidence="18" id="KW-1185">Reference proteome</keyword>
<keyword evidence="14" id="KW-0812">Transmembrane</keyword>
<protein>
    <recommendedName>
        <fullName evidence="4">glycerol-3-phosphate dehydrogenase</fullName>
        <ecNumber evidence="4">1.1.5.3</ecNumber>
    </recommendedName>
</protein>
<evidence type="ECO:0000259" key="15">
    <source>
        <dbReference type="Pfam" id="PF01266"/>
    </source>
</evidence>
<dbReference type="GO" id="GO:0005739">
    <property type="term" value="C:mitochondrion"/>
    <property type="evidence" value="ECO:0007669"/>
    <property type="project" value="UniProtKB-SubCell"/>
</dbReference>
<gene>
    <name evidence="17" type="ORF">BJ875DRAFT_454095</name>
</gene>
<dbReference type="InterPro" id="IPR000447">
    <property type="entry name" value="G3P_DH_FAD-dep"/>
</dbReference>
<evidence type="ECO:0000256" key="6">
    <source>
        <dbReference type="ARBA" id="ARBA00022723"/>
    </source>
</evidence>
<dbReference type="GO" id="GO:0004368">
    <property type="term" value="F:glycerol-3-phosphate dehydrogenase (quinone) activity"/>
    <property type="evidence" value="ECO:0007669"/>
    <property type="project" value="UniProtKB-EC"/>
</dbReference>
<feature type="domain" description="Alpha-glycerophosphate oxidase C-terminal" evidence="16">
    <location>
        <begin position="513"/>
        <end position="640"/>
    </location>
</feature>
<name>A0A9P7YQB6_9HELO</name>
<sequence length="703" mass="77310">MSFRQRVAKPLLYSTGAAAVGGSFIYLSYRPRNIPGSDPATVPPPGYGEGGAFRPPRFPKAKTRAEQIADLKRSSGSKGSTTQLLKDESHPQNESDVYDLLVIGAGATGTGIALDAATRGLKVAVVERDDFSSGTSSKSTKLVHGGVRYLEKAVWELDYNQYALVKEALRERKYFLDTAPHLSSWLPIMLPLDKWWKAPYFWCGTKAYDFLAGSEGIETSYFLTKSKALAAFPMLKKTNLVGALVYYDGAHNDSRMNVSLAMTAALYGSTVVNHIEVTGLEKDAGGKLCGARVKDLIQEKNGGKPDEFVIRAKGIINATGPFTDGIRKMDDETVKEIVAPSSGVHVILPGYYSPQKMGLIDPKTSDGRVIFFLPWQGNTIAGTTDAPTKISQNPVAGEDEIDWILSEIRRYLAPDINVRRGDVLAAWSGIRPLVKDPNAKNTESLVRNHLINVSPAGLLTCAGGKWTTYRQMAEEAVDEAVKEFKLEPKAVQNAPDVSGTEIVDDGTHLDGSCQTHQVKLVGAHGYSKTLFINLIQHFGVETDVAKHLTESYGDRAWTVAALSSPTEKRFPVRGERISPLYPFIDGEVRYAVRHEYAQTAVDVIARRTRLAFLNAQAALEALPKVIDIMAGELKWDSKRKDTEWKDSVKFLESMGLPKSKLGITRKEVENGKLSFKDSIEYKMYSRHDQPADEMESDAKGNPR</sequence>
<evidence type="ECO:0000256" key="2">
    <source>
        <dbReference type="ARBA" id="ARBA00004173"/>
    </source>
</evidence>
<dbReference type="SUPFAM" id="SSF54373">
    <property type="entry name" value="FAD-linked reductases, C-terminal domain"/>
    <property type="match status" value="1"/>
</dbReference>
<keyword evidence="6" id="KW-0479">Metal-binding</keyword>
<evidence type="ECO:0000256" key="3">
    <source>
        <dbReference type="ARBA" id="ARBA00007330"/>
    </source>
</evidence>
<evidence type="ECO:0000256" key="7">
    <source>
        <dbReference type="ARBA" id="ARBA00022737"/>
    </source>
</evidence>
<evidence type="ECO:0000256" key="8">
    <source>
        <dbReference type="ARBA" id="ARBA00022827"/>
    </source>
</evidence>
<evidence type="ECO:0000256" key="13">
    <source>
        <dbReference type="SAM" id="MobiDB-lite"/>
    </source>
</evidence>
<reference evidence="17" key="1">
    <citation type="journal article" date="2021" name="IMA Fungus">
        <title>Genomic characterization of three marine fungi, including Emericellopsis atlantica sp. nov. with signatures of a generalist lifestyle and marine biomass degradation.</title>
        <authorList>
            <person name="Hagestad O.C."/>
            <person name="Hou L."/>
            <person name="Andersen J.H."/>
            <person name="Hansen E.H."/>
            <person name="Altermark B."/>
            <person name="Li C."/>
            <person name="Kuhnert E."/>
            <person name="Cox R.J."/>
            <person name="Crous P.W."/>
            <person name="Spatafora J.W."/>
            <person name="Lail K."/>
            <person name="Amirebrahimi M."/>
            <person name="Lipzen A."/>
            <person name="Pangilinan J."/>
            <person name="Andreopoulos W."/>
            <person name="Hayes R.D."/>
            <person name="Ng V."/>
            <person name="Grigoriev I.V."/>
            <person name="Jackson S.A."/>
            <person name="Sutton T.D.S."/>
            <person name="Dobson A.D.W."/>
            <person name="Rama T."/>
        </authorList>
    </citation>
    <scope>NUCLEOTIDE SEQUENCE</scope>
    <source>
        <strain evidence="17">TRa018bII</strain>
    </source>
</reference>
<feature type="region of interest" description="Disordered" evidence="13">
    <location>
        <begin position="35"/>
        <end position="91"/>
    </location>
</feature>
<evidence type="ECO:0000256" key="14">
    <source>
        <dbReference type="SAM" id="Phobius"/>
    </source>
</evidence>
<evidence type="ECO:0000313" key="17">
    <source>
        <dbReference type="EMBL" id="KAG9237305.1"/>
    </source>
</evidence>
<dbReference type="AlphaFoldDB" id="A0A9P7YQB6"/>
<dbReference type="InterPro" id="IPR036188">
    <property type="entry name" value="FAD/NAD-bd_sf"/>
</dbReference>